<proteinExistence type="predicted"/>
<organism evidence="1 2">
    <name type="scientific">Gordonia defluvii</name>
    <dbReference type="NCBI Taxonomy" id="283718"/>
    <lineage>
        <taxon>Bacteria</taxon>
        <taxon>Bacillati</taxon>
        <taxon>Actinomycetota</taxon>
        <taxon>Actinomycetes</taxon>
        <taxon>Mycobacteriales</taxon>
        <taxon>Gordoniaceae</taxon>
        <taxon>Gordonia</taxon>
    </lineage>
</organism>
<evidence type="ECO:0000313" key="1">
    <source>
        <dbReference type="EMBL" id="GAA3038934.1"/>
    </source>
</evidence>
<reference evidence="2" key="1">
    <citation type="journal article" date="2019" name="Int. J. Syst. Evol. Microbiol.">
        <title>The Global Catalogue of Microorganisms (GCM) 10K type strain sequencing project: providing services to taxonomists for standard genome sequencing and annotation.</title>
        <authorList>
            <consortium name="The Broad Institute Genomics Platform"/>
            <consortium name="The Broad Institute Genome Sequencing Center for Infectious Disease"/>
            <person name="Wu L."/>
            <person name="Ma J."/>
        </authorList>
    </citation>
    <scope>NUCLEOTIDE SEQUENCE [LARGE SCALE GENOMIC DNA]</scope>
    <source>
        <strain evidence="2">JCM 14234</strain>
    </source>
</reference>
<dbReference type="SUPFAM" id="SSF53213">
    <property type="entry name" value="LigB-like"/>
    <property type="match status" value="1"/>
</dbReference>
<keyword evidence="2" id="KW-1185">Reference proteome</keyword>
<protein>
    <submittedName>
        <fullName evidence="1">Uncharacterized protein</fullName>
    </submittedName>
</protein>
<accession>A0ABP6LH00</accession>
<gene>
    <name evidence="1" type="ORF">GCM10010528_19390</name>
</gene>
<dbReference type="Gene3D" id="3.40.830.10">
    <property type="entry name" value="LigB-like"/>
    <property type="match status" value="1"/>
</dbReference>
<comment type="caution">
    <text evidence="1">The sequence shown here is derived from an EMBL/GenBank/DDBJ whole genome shotgun (WGS) entry which is preliminary data.</text>
</comment>
<evidence type="ECO:0000313" key="2">
    <source>
        <dbReference type="Proteomes" id="UP001501035"/>
    </source>
</evidence>
<name>A0ABP6LH00_9ACTN</name>
<dbReference type="Proteomes" id="UP001501035">
    <property type="component" value="Unassembled WGS sequence"/>
</dbReference>
<dbReference type="EMBL" id="BAAAVS010000024">
    <property type="protein sequence ID" value="GAA3038934.1"/>
    <property type="molecule type" value="Genomic_DNA"/>
</dbReference>
<sequence>MPEVSGPGVVELDPVRTAMQVAIAEQALLSGSWWGVGVADSTADSQSGEVLGVGSFGGFGVDRHVALQPGPNAAPGESHLPTSMLIAGWARELAPEAHPVVISPVVVAAGAGPATCRAVGADLAARLAAGPEAVGLLVVGDGAINLSDGAPGGGCAPDAVALQADIDAALASGDPDAVRELDWDRCARWGARGRGVWEVAAACAPSSATATVGYAGAPFGVGYNVVTWRFG</sequence>